<name>A0ABY4GTB8_9BACI</name>
<protein>
    <recommendedName>
        <fullName evidence="3">2-amino-4-hydroxy-6-hydroxymethyldihydropteridine diphosphokinase</fullName>
        <ecNumber evidence="3">2.7.6.3</ecNumber>
    </recommendedName>
</protein>
<evidence type="ECO:0000256" key="8">
    <source>
        <dbReference type="ARBA" id="ARBA00022909"/>
    </source>
</evidence>
<evidence type="ECO:0000313" key="10">
    <source>
        <dbReference type="EMBL" id="UOQ91378.1"/>
    </source>
</evidence>
<dbReference type="InterPro" id="IPR035907">
    <property type="entry name" value="Hppk_sf"/>
</dbReference>
<keyword evidence="5" id="KW-0547">Nucleotide-binding</keyword>
<comment type="catalytic activity">
    <reaction evidence="1">
        <text>6-hydroxymethyl-7,8-dihydropterin + ATP = (7,8-dihydropterin-6-yl)methyl diphosphate + AMP + H(+)</text>
        <dbReference type="Rhea" id="RHEA:11412"/>
        <dbReference type="ChEBI" id="CHEBI:15378"/>
        <dbReference type="ChEBI" id="CHEBI:30616"/>
        <dbReference type="ChEBI" id="CHEBI:44841"/>
        <dbReference type="ChEBI" id="CHEBI:72950"/>
        <dbReference type="ChEBI" id="CHEBI:456215"/>
        <dbReference type="EC" id="2.7.6.3"/>
    </reaction>
</comment>
<dbReference type="NCBIfam" id="TIGR01498">
    <property type="entry name" value="folK"/>
    <property type="match status" value="1"/>
</dbReference>
<evidence type="ECO:0000256" key="3">
    <source>
        <dbReference type="ARBA" id="ARBA00013253"/>
    </source>
</evidence>
<dbReference type="GO" id="GO:0003848">
    <property type="term" value="F:2-amino-4-hydroxy-6-hydroxymethyldihydropteridine diphosphokinase activity"/>
    <property type="evidence" value="ECO:0007669"/>
    <property type="project" value="UniProtKB-EC"/>
</dbReference>
<proteinExistence type="predicted"/>
<comment type="pathway">
    <text evidence="2">Cofactor biosynthesis; tetrahydrofolate biosynthesis; 2-amino-4-hydroxy-6-hydroxymethyl-7,8-dihydropteridine diphosphate from 7,8-dihydroneopterin triphosphate: step 4/4.</text>
</comment>
<evidence type="ECO:0000256" key="6">
    <source>
        <dbReference type="ARBA" id="ARBA00022777"/>
    </source>
</evidence>
<dbReference type="EC" id="2.7.6.3" evidence="3"/>
<evidence type="ECO:0000313" key="11">
    <source>
        <dbReference type="Proteomes" id="UP000831880"/>
    </source>
</evidence>
<evidence type="ECO:0000256" key="5">
    <source>
        <dbReference type="ARBA" id="ARBA00022741"/>
    </source>
</evidence>
<evidence type="ECO:0000256" key="7">
    <source>
        <dbReference type="ARBA" id="ARBA00022840"/>
    </source>
</evidence>
<dbReference type="Gene3D" id="3.30.70.560">
    <property type="entry name" value="7,8-Dihydro-6-hydroxymethylpterin-pyrophosphokinase HPPK"/>
    <property type="match status" value="1"/>
</dbReference>
<evidence type="ECO:0000259" key="9">
    <source>
        <dbReference type="PROSITE" id="PS00794"/>
    </source>
</evidence>
<dbReference type="InterPro" id="IPR000550">
    <property type="entry name" value="Hppk"/>
</dbReference>
<evidence type="ECO:0000256" key="4">
    <source>
        <dbReference type="ARBA" id="ARBA00022679"/>
    </source>
</evidence>
<dbReference type="Pfam" id="PF01288">
    <property type="entry name" value="HPPK"/>
    <property type="match status" value="1"/>
</dbReference>
<evidence type="ECO:0000256" key="1">
    <source>
        <dbReference type="ARBA" id="ARBA00000198"/>
    </source>
</evidence>
<dbReference type="PROSITE" id="PS00794">
    <property type="entry name" value="HPPK"/>
    <property type="match status" value="1"/>
</dbReference>
<feature type="domain" description="7,8-dihydro-6-hydroxymethylpterin-pyrophosphokinase" evidence="9">
    <location>
        <begin position="88"/>
        <end position="99"/>
    </location>
</feature>
<keyword evidence="7" id="KW-0067">ATP-binding</keyword>
<dbReference type="CDD" id="cd00483">
    <property type="entry name" value="HPPK"/>
    <property type="match status" value="1"/>
</dbReference>
<reference evidence="10 11" key="1">
    <citation type="submission" date="2022-04" db="EMBL/GenBank/DDBJ databases">
        <title>Halobacillus sp. isolated from saltern.</title>
        <authorList>
            <person name="Won M."/>
            <person name="Lee C.-M."/>
            <person name="Woen H.-Y."/>
            <person name="Kwon S.-W."/>
        </authorList>
    </citation>
    <scope>NUCLEOTIDE SEQUENCE [LARGE SCALE GENOMIC DNA]</scope>
    <source>
        <strain evidence="10 11">SSTM10-2</strain>
    </source>
</reference>
<evidence type="ECO:0000256" key="2">
    <source>
        <dbReference type="ARBA" id="ARBA00005051"/>
    </source>
</evidence>
<keyword evidence="4 10" id="KW-0808">Transferase</keyword>
<gene>
    <name evidence="10" type="primary">folK</name>
    <name evidence="10" type="ORF">MUO14_12270</name>
</gene>
<accession>A0ABY4GTB8</accession>
<dbReference type="RefSeq" id="WP_244751003.1">
    <property type="nucleotide sequence ID" value="NZ_CP095074.1"/>
</dbReference>
<dbReference type="PANTHER" id="PTHR43071:SF1">
    <property type="entry name" value="2-AMINO-4-HYDROXY-6-HYDROXYMETHYLDIHYDROPTERIDINE PYROPHOSPHOKINASE"/>
    <property type="match status" value="1"/>
</dbReference>
<keyword evidence="6" id="KW-0418">Kinase</keyword>
<keyword evidence="8" id="KW-0289">Folate biosynthesis</keyword>
<organism evidence="10 11">
    <name type="scientific">Halobacillus shinanisalinarum</name>
    <dbReference type="NCBI Taxonomy" id="2932258"/>
    <lineage>
        <taxon>Bacteria</taxon>
        <taxon>Bacillati</taxon>
        <taxon>Bacillota</taxon>
        <taxon>Bacilli</taxon>
        <taxon>Bacillales</taxon>
        <taxon>Bacillaceae</taxon>
        <taxon>Halobacillus</taxon>
    </lineage>
</organism>
<dbReference type="PANTHER" id="PTHR43071">
    <property type="entry name" value="2-AMINO-4-HYDROXY-6-HYDROXYMETHYLDIHYDROPTERIDINE PYROPHOSPHOKINASE"/>
    <property type="match status" value="1"/>
</dbReference>
<sequence>MIRAYIALGSNIAPREQYLTEAMTMLREHDSIIICTTSKVYETAPVGYVDQNDFLNMVVEIETGLQPLALLDYCQSIEQKLGRKRTIKWGPRTIDLDILLYNEENMKAERLTIPHPHMHERAFVIVPLAEVNPGAYLPSLNQTVEEILQQLPEDEVKSIQPLRQL</sequence>
<dbReference type="SUPFAM" id="SSF55083">
    <property type="entry name" value="6-hydroxymethyl-7,8-dihydropterin pyrophosphokinase, HPPK"/>
    <property type="match status" value="1"/>
</dbReference>
<keyword evidence="11" id="KW-1185">Reference proteome</keyword>
<dbReference type="Proteomes" id="UP000831880">
    <property type="component" value="Chromosome"/>
</dbReference>
<dbReference type="EMBL" id="CP095074">
    <property type="protein sequence ID" value="UOQ91378.1"/>
    <property type="molecule type" value="Genomic_DNA"/>
</dbReference>